<dbReference type="GO" id="GO:0007018">
    <property type="term" value="P:microtubule-based movement"/>
    <property type="evidence" value="ECO:0007669"/>
    <property type="project" value="InterPro"/>
</dbReference>
<feature type="binding site" evidence="8">
    <location>
        <begin position="236"/>
        <end position="243"/>
    </location>
    <ligand>
        <name>ATP</name>
        <dbReference type="ChEBI" id="CHEBI:30616"/>
    </ligand>
</feature>
<dbReference type="PANTHER" id="PTHR37739">
    <property type="entry name" value="KINESIN-LIKE PROTEIN KIN-12D"/>
    <property type="match status" value="1"/>
</dbReference>
<dbReference type="CDD" id="cd01373">
    <property type="entry name" value="KISc_KLP2_like"/>
    <property type="match status" value="1"/>
</dbReference>
<dbReference type="FunFam" id="3.40.850.10:FF:000033">
    <property type="entry name" value="Kinesin-like protein KIN-12E"/>
    <property type="match status" value="1"/>
</dbReference>
<evidence type="ECO:0000256" key="6">
    <source>
        <dbReference type="ARBA" id="ARBA00023175"/>
    </source>
</evidence>
<dbReference type="EMBL" id="NQVE01000056">
    <property type="protein sequence ID" value="RAL50750.1"/>
    <property type="molecule type" value="Genomic_DNA"/>
</dbReference>
<keyword evidence="4 8" id="KW-0067">ATP-binding</keyword>
<feature type="region of interest" description="Disordered" evidence="10">
    <location>
        <begin position="1986"/>
        <end position="2012"/>
    </location>
</feature>
<protein>
    <recommendedName>
        <fullName evidence="11">Kinesin motor domain-containing protein</fullName>
    </recommendedName>
</protein>
<organism evidence="12 13">
    <name type="scientific">Cuscuta australis</name>
    <dbReference type="NCBI Taxonomy" id="267555"/>
    <lineage>
        <taxon>Eukaryota</taxon>
        <taxon>Viridiplantae</taxon>
        <taxon>Streptophyta</taxon>
        <taxon>Embryophyta</taxon>
        <taxon>Tracheophyta</taxon>
        <taxon>Spermatophyta</taxon>
        <taxon>Magnoliopsida</taxon>
        <taxon>eudicotyledons</taxon>
        <taxon>Gunneridae</taxon>
        <taxon>Pentapetalae</taxon>
        <taxon>asterids</taxon>
        <taxon>lamiids</taxon>
        <taxon>Solanales</taxon>
        <taxon>Convolvulaceae</taxon>
        <taxon>Cuscuteae</taxon>
        <taxon>Cuscuta</taxon>
        <taxon>Cuscuta subgen. Grammica</taxon>
        <taxon>Cuscuta sect. Cleistogrammica</taxon>
    </lineage>
</organism>
<dbReference type="SUPFAM" id="SSF52540">
    <property type="entry name" value="P-loop containing nucleoside triphosphate hydrolases"/>
    <property type="match status" value="1"/>
</dbReference>
<keyword evidence="2" id="KW-0493">Microtubule</keyword>
<dbReference type="InterPro" id="IPR019821">
    <property type="entry name" value="Kinesin_motor_CS"/>
</dbReference>
<evidence type="ECO:0000313" key="13">
    <source>
        <dbReference type="Proteomes" id="UP000249390"/>
    </source>
</evidence>
<dbReference type="GO" id="GO:0005524">
    <property type="term" value="F:ATP binding"/>
    <property type="evidence" value="ECO:0007669"/>
    <property type="project" value="UniProtKB-UniRule"/>
</dbReference>
<name>A0A328DZW5_9ASTE</name>
<dbReference type="InterPro" id="IPR001752">
    <property type="entry name" value="Kinesin_motor_dom"/>
</dbReference>
<feature type="coiled-coil region" evidence="9">
    <location>
        <begin position="775"/>
        <end position="809"/>
    </location>
</feature>
<feature type="coiled-coil region" evidence="9">
    <location>
        <begin position="1530"/>
        <end position="1564"/>
    </location>
</feature>
<feature type="coiled-coil region" evidence="9">
    <location>
        <begin position="589"/>
        <end position="616"/>
    </location>
</feature>
<evidence type="ECO:0000256" key="3">
    <source>
        <dbReference type="ARBA" id="ARBA00022741"/>
    </source>
</evidence>
<sequence length="2012" mass="229127">MSKEVSSVRSISKPARLENNENEFELQFSSTPLPPSRTPLNSIPDPSQCEELDQTPVEKPDVVPPPRSSNFQAVFGTRNGTAGSANKGKALPETSSVQSTPATARRVSIIRAPGGKGSNFTSRVTRGIPLLSLENSVEVPHFELAEDPSFWRDHSVQVLIRIRPLSDVERATQGYGRCLRQESEQTLVWLGHPETRFTFDHVACESLSQEKLFCVAGNPMVENCMSGYNSCMFAYGQTGSGKTYTMMGEIGQMSGNLNDHRGITPRIFEYLFTRIREEEEKQKSERLKFSCKCSFLEMYNEQITDLLEPSSTNLHLREDAKKGVYVENLTEVSATCVDDVLRFLLQGASNRKMAATHMNSESSRSHSVFTCNIESCWEKDSMKHFRFGKLNLVDLAGSERQKSSGADGERLKEAANINKSLSTLGLVIMSLVDLAQGKQRHVPYRDSRLTFLLQDSLGGNSKTTIIANISPSSCSANETLSTLKFAQRAKLIQNNAKVNEDASGDILILQHQIQQLKGQLFFLMKHHNSSQQFSNSTPSLDQSSSGILPERFDLSNVSKIYNDDDERTRGRHHKIEKFEATLLGALRREKLADMEIRRLEEEIKHMNRLVHQLEEDAQRNKIMFKFRDEKNKQLELLEDKLISVDKYLINENAALREEIQVLASRLETNPEITRLELENNRLLRQLRAFQDFYDHGLREKMVAEISELRQQCMELIDCEGNYWGHLHAFREKYQIGSMSHRSELVKTTPSSLAVHEGYFLEKSHHQMKNTSILEYNDMKKQLTEARLLVEELELEQVHLVEEMKILREENFRLLEMLDRNDSNEILGKRTGSNEICEPQVSADDTDLIFVSKGHADTCSVGLQGKLGKVSKDLEEALFVNHNCMEEEALTMSMRQQTDLVCMGVEVETSKTILLLQEEIFQIKTEFQEKVCSMAEEIISLKETLGAKEEEMKMMCAEWERATLDLTNFLTDGSRSLQDATSHIESIAGSFPNADICIGEHVERAAKTYIEKEETILLLKKSLEEAQQTVFQLDEKLLSLRSATIALAEAQLPANAFTEDGIQIATGVSNSFLANNLIHRKMQINEAEKMNCSSDILNLANIIDKNGQPLTSRWNFCKGEFNRETELAKREVLELENAIKISFCDAEKQLIAIKSDGYSSLLFFKDSIQDIINDIKEMQTRFTWAKEKPGKSQMAQMETDEIQSTNSSEISRCASVYQMLHKEAHRTIKEADHTLQALTKSNESGKLMTCIWEQAVKDLQVEKARLAEEINQMNSDICGRGEYEILQNQMHLNFTEITSSISSIEDTFHETQIYVDALCKSVLSDAYEMVKVTTSCICDSKLLLDDIVTTVMGNGVASLVLRQCHKGDLIHKLKILNRNLVAMQGECYQKCDNGRLDIDGQEVDNAQPLKKKDFVHANPVYDNADLWRELERKEALLKGLLFDFSLLQESASSKRDVKDEVDKLIAALSEVDSELRIQKNLLDEMIVQNRLLENQLKDAQGALFVSRSELAESGRKLETVTKENAGLRGLVDDLYLKKSEIEEELREHKQALEKLEKEIIFLTSSADNQVTREKIQLLEHIRSLQDKLDIAYALANENEAIAVESRQESEASKIYAEQKEEEVKILEHSVEELEGTINILEKKVHEMEEEVESHHMIRDSLELELQALKERLLTVENFNESLDFNRSGLQHTEERFQRSLSHHKAYEQIRVLEVEKAELVKEVKQCKEYISEILLHAEAQSLQYQNKYKDLESMIRGFESNSNLENQEYTSDIREKVSTRARGSSSPFRCISSLVQHMNLEKDQELAVSKLRIEELEAMVAQREQEVCIVKNRLAAAENMTHDVIRDLLGVKLDMTSYADLIDKHQLQGFIVNAHQKSQEYSAMEKEVLNLRRNMNDLIVEREAFIEQVRRREAIELAAQMSIEQLKERDQMLTAQNELLKVEKIKLQSKVVELEEKVKGLYGPPGDMRLAFQRQTATAFVDHGKRLPSSKPLVLGKTSGKSPNHPISPRDTK</sequence>
<dbReference type="PRINTS" id="PR00380">
    <property type="entry name" value="KINESINHEAVY"/>
</dbReference>
<feature type="compositionally biased region" description="Polar residues" evidence="10">
    <location>
        <begin position="68"/>
        <end position="84"/>
    </location>
</feature>
<feature type="coiled-coil region" evidence="9">
    <location>
        <begin position="1008"/>
        <end position="1042"/>
    </location>
</feature>
<comment type="subcellular location">
    <subcellularLocation>
        <location evidence="1">Plastid</location>
    </subcellularLocation>
</comment>
<dbReference type="Pfam" id="PF00225">
    <property type="entry name" value="Kinesin"/>
    <property type="match status" value="1"/>
</dbReference>
<feature type="domain" description="Kinesin motor" evidence="11">
    <location>
        <begin position="155"/>
        <end position="492"/>
    </location>
</feature>
<gene>
    <name evidence="12" type="ORF">DM860_015897</name>
</gene>
<dbReference type="SMART" id="SM00129">
    <property type="entry name" value="KISc"/>
    <property type="match status" value="1"/>
</dbReference>
<feature type="coiled-coil region" evidence="9">
    <location>
        <begin position="1873"/>
        <end position="1956"/>
    </location>
</feature>
<keyword evidence="13" id="KW-1185">Reference proteome</keyword>
<reference evidence="12 13" key="1">
    <citation type="submission" date="2018-06" db="EMBL/GenBank/DDBJ databases">
        <title>The Genome of Cuscuta australis (Dodder) Provides Insight into the Evolution of Plant Parasitism.</title>
        <authorList>
            <person name="Liu H."/>
        </authorList>
    </citation>
    <scope>NUCLEOTIDE SEQUENCE [LARGE SCALE GENOMIC DNA]</scope>
    <source>
        <strain evidence="13">cv. Yunnan</strain>
        <tissue evidence="12">Vines</tissue>
    </source>
</reference>
<feature type="compositionally biased region" description="Polar residues" evidence="10">
    <location>
        <begin position="1"/>
        <end position="10"/>
    </location>
</feature>
<dbReference type="PANTHER" id="PTHR37739:SF18">
    <property type="entry name" value="KINESIN-LIKE PROTEIN KIN-12C"/>
    <property type="match status" value="1"/>
</dbReference>
<evidence type="ECO:0000256" key="8">
    <source>
        <dbReference type="PROSITE-ProRule" id="PRU00283"/>
    </source>
</evidence>
<evidence type="ECO:0000256" key="9">
    <source>
        <dbReference type="SAM" id="Coils"/>
    </source>
</evidence>
<proteinExistence type="inferred from homology"/>
<evidence type="ECO:0000256" key="10">
    <source>
        <dbReference type="SAM" id="MobiDB-lite"/>
    </source>
</evidence>
<feature type="compositionally biased region" description="Polar residues" evidence="10">
    <location>
        <begin position="93"/>
        <end position="102"/>
    </location>
</feature>
<dbReference type="GO" id="GO:0003777">
    <property type="term" value="F:microtubule motor activity"/>
    <property type="evidence" value="ECO:0007669"/>
    <property type="project" value="InterPro"/>
</dbReference>
<comment type="caution">
    <text evidence="12">The sequence shown here is derived from an EMBL/GenBank/DDBJ whole genome shotgun (WGS) entry which is preliminary data.</text>
</comment>
<feature type="region of interest" description="Disordered" evidence="10">
    <location>
        <begin position="1"/>
        <end position="104"/>
    </location>
</feature>
<dbReference type="Gene3D" id="3.40.850.10">
    <property type="entry name" value="Kinesin motor domain"/>
    <property type="match status" value="1"/>
</dbReference>
<comment type="similarity">
    <text evidence="7">Belongs to the TRAFAC class myosin-kinesin ATPase superfamily. Kinesin family. KIN-12 subfamily.</text>
</comment>
<dbReference type="GO" id="GO:0009536">
    <property type="term" value="C:plastid"/>
    <property type="evidence" value="ECO:0007669"/>
    <property type="project" value="UniProtKB-SubCell"/>
</dbReference>
<accession>A0A328DZW5</accession>
<keyword evidence="5 9" id="KW-0175">Coiled coil</keyword>
<feature type="coiled-coil region" evidence="9">
    <location>
        <begin position="1453"/>
        <end position="1501"/>
    </location>
</feature>
<dbReference type="GO" id="GO:0005874">
    <property type="term" value="C:microtubule"/>
    <property type="evidence" value="ECO:0007669"/>
    <property type="project" value="UniProtKB-KW"/>
</dbReference>
<evidence type="ECO:0000256" key="1">
    <source>
        <dbReference type="ARBA" id="ARBA00004474"/>
    </source>
</evidence>
<dbReference type="Proteomes" id="UP000249390">
    <property type="component" value="Unassembled WGS sequence"/>
</dbReference>
<dbReference type="InterPro" id="IPR027417">
    <property type="entry name" value="P-loop_NTPase"/>
</dbReference>
<evidence type="ECO:0000256" key="5">
    <source>
        <dbReference type="ARBA" id="ARBA00023054"/>
    </source>
</evidence>
<dbReference type="GO" id="GO:0008017">
    <property type="term" value="F:microtubule binding"/>
    <property type="evidence" value="ECO:0007669"/>
    <property type="project" value="InterPro"/>
</dbReference>
<feature type="coiled-coil region" evidence="9">
    <location>
        <begin position="1615"/>
        <end position="1677"/>
    </location>
</feature>
<evidence type="ECO:0000259" key="11">
    <source>
        <dbReference type="PROSITE" id="PS50067"/>
    </source>
</evidence>
<evidence type="ECO:0000256" key="7">
    <source>
        <dbReference type="ARBA" id="ARBA00034488"/>
    </source>
</evidence>
<dbReference type="InterPro" id="IPR036961">
    <property type="entry name" value="Kinesin_motor_dom_sf"/>
</dbReference>
<keyword evidence="6 8" id="KW-0505">Motor protein</keyword>
<evidence type="ECO:0000256" key="2">
    <source>
        <dbReference type="ARBA" id="ARBA00022701"/>
    </source>
</evidence>
<dbReference type="PROSITE" id="PS00411">
    <property type="entry name" value="KINESIN_MOTOR_1"/>
    <property type="match status" value="1"/>
</dbReference>
<dbReference type="InterPro" id="IPR044986">
    <property type="entry name" value="KIF15/KIN-12"/>
</dbReference>
<evidence type="ECO:0000256" key="4">
    <source>
        <dbReference type="ARBA" id="ARBA00022840"/>
    </source>
</evidence>
<keyword evidence="3 8" id="KW-0547">Nucleotide-binding</keyword>
<evidence type="ECO:0000313" key="12">
    <source>
        <dbReference type="EMBL" id="RAL50750.1"/>
    </source>
</evidence>
<dbReference type="PROSITE" id="PS50067">
    <property type="entry name" value="KINESIN_MOTOR_2"/>
    <property type="match status" value="1"/>
</dbReference>